<dbReference type="GO" id="GO:0009116">
    <property type="term" value="P:nucleoside metabolic process"/>
    <property type="evidence" value="ECO:0007669"/>
    <property type="project" value="InterPro"/>
</dbReference>
<dbReference type="GO" id="GO:0005829">
    <property type="term" value="C:cytosol"/>
    <property type="evidence" value="ECO:0007669"/>
    <property type="project" value="TreeGrafter"/>
</dbReference>
<organism evidence="2">
    <name type="scientific">Calcidiscus leptoporus</name>
    <dbReference type="NCBI Taxonomy" id="127549"/>
    <lineage>
        <taxon>Eukaryota</taxon>
        <taxon>Haptista</taxon>
        <taxon>Haptophyta</taxon>
        <taxon>Prymnesiophyceae</taxon>
        <taxon>Coccolithales</taxon>
        <taxon>Calcidiscaceae</taxon>
        <taxon>Calcidiscus</taxon>
    </lineage>
</organism>
<proteinExistence type="predicted"/>
<dbReference type="InterPro" id="IPR000845">
    <property type="entry name" value="Nucleoside_phosphorylase_d"/>
</dbReference>
<dbReference type="PANTHER" id="PTHR46832:SF1">
    <property type="entry name" value="5'-METHYLTHIOADENOSINE_S-ADENOSYLHOMOCYSTEINE NUCLEOSIDASE"/>
    <property type="match status" value="1"/>
</dbReference>
<reference evidence="2" key="1">
    <citation type="submission" date="2021-01" db="EMBL/GenBank/DDBJ databases">
        <authorList>
            <person name="Corre E."/>
            <person name="Pelletier E."/>
            <person name="Niang G."/>
            <person name="Scheremetjew M."/>
            <person name="Finn R."/>
            <person name="Kale V."/>
            <person name="Holt S."/>
            <person name="Cochrane G."/>
            <person name="Meng A."/>
            <person name="Brown T."/>
            <person name="Cohen L."/>
        </authorList>
    </citation>
    <scope>NUCLEOTIDE SEQUENCE</scope>
    <source>
        <strain evidence="2">RCC1130</strain>
    </source>
</reference>
<dbReference type="GO" id="GO:0008782">
    <property type="term" value="F:adenosylhomocysteine nucleosidase activity"/>
    <property type="evidence" value="ECO:0007669"/>
    <property type="project" value="TreeGrafter"/>
</dbReference>
<dbReference type="PROSITE" id="PS00918">
    <property type="entry name" value="DNASE_I_2"/>
    <property type="match status" value="1"/>
</dbReference>
<dbReference type="Gene3D" id="3.40.50.1580">
    <property type="entry name" value="Nucleoside phosphorylase domain"/>
    <property type="match status" value="1"/>
</dbReference>
<dbReference type="GO" id="GO:0008930">
    <property type="term" value="F:methylthioadenosine nucleosidase activity"/>
    <property type="evidence" value="ECO:0007669"/>
    <property type="project" value="TreeGrafter"/>
</dbReference>
<sequence length="108" mass="11679">MFLWLNRSIAPGVDVVKGRIATGSVFLSAEAKQAMFETVWKPLGEPMCAEMENAAVAQICCAYGVPYLSLRAISDLVTGDAAGDFNAFCATVASHVFPIVRHVVQHYE</sequence>
<evidence type="ECO:0000313" key="2">
    <source>
        <dbReference type="EMBL" id="CAD8553934.1"/>
    </source>
</evidence>
<evidence type="ECO:0000259" key="1">
    <source>
        <dbReference type="Pfam" id="PF01048"/>
    </source>
</evidence>
<protein>
    <recommendedName>
        <fullName evidence="1">Nucleoside phosphorylase domain-containing protein</fullName>
    </recommendedName>
</protein>
<dbReference type="SUPFAM" id="SSF53167">
    <property type="entry name" value="Purine and uridine phosphorylases"/>
    <property type="match status" value="1"/>
</dbReference>
<accession>A0A7S0JK76</accession>
<name>A0A7S0JK76_9EUKA</name>
<dbReference type="InterPro" id="IPR035994">
    <property type="entry name" value="Nucleoside_phosphorylase_sf"/>
</dbReference>
<dbReference type="InterPro" id="IPR033125">
    <property type="entry name" value="DNASE_I_2"/>
</dbReference>
<dbReference type="GO" id="GO:0019284">
    <property type="term" value="P:L-methionine salvage from S-adenosylmethionine"/>
    <property type="evidence" value="ECO:0007669"/>
    <property type="project" value="TreeGrafter"/>
</dbReference>
<feature type="domain" description="Nucleoside phosphorylase" evidence="1">
    <location>
        <begin position="12"/>
        <end position="104"/>
    </location>
</feature>
<dbReference type="EMBL" id="HBER01058509">
    <property type="protein sequence ID" value="CAD8553934.1"/>
    <property type="molecule type" value="Transcribed_RNA"/>
</dbReference>
<gene>
    <name evidence="2" type="ORF">CLEP1334_LOCUS29225</name>
</gene>
<dbReference type="PANTHER" id="PTHR46832">
    <property type="entry name" value="5'-METHYLTHIOADENOSINE/S-ADENOSYLHOMOCYSTEINE NUCLEOSIDASE"/>
    <property type="match status" value="1"/>
</dbReference>
<dbReference type="AlphaFoldDB" id="A0A7S0JK76"/>
<dbReference type="Pfam" id="PF01048">
    <property type="entry name" value="PNP_UDP_1"/>
    <property type="match status" value="1"/>
</dbReference>